<protein>
    <submittedName>
        <fullName evidence="1">Uncharacterized protein</fullName>
    </submittedName>
</protein>
<reference evidence="1" key="1">
    <citation type="submission" date="2014-09" db="EMBL/GenBank/DDBJ databases">
        <authorList>
            <person name="Magalhaes I.L.F."/>
            <person name="Oliveira U."/>
            <person name="Santos F.R."/>
            <person name="Vidigal T.H.D.A."/>
            <person name="Brescovit A.D."/>
            <person name="Santos A.J."/>
        </authorList>
    </citation>
    <scope>NUCLEOTIDE SEQUENCE</scope>
    <source>
        <tissue evidence="1">Shoot tissue taken approximately 20 cm above the soil surface</tissue>
    </source>
</reference>
<dbReference type="EMBL" id="GBRH01230907">
    <property type="protein sequence ID" value="JAD66988.1"/>
    <property type="molecule type" value="Transcribed_RNA"/>
</dbReference>
<proteinExistence type="predicted"/>
<name>A0A0A9BXP5_ARUDO</name>
<reference evidence="1" key="2">
    <citation type="journal article" date="2015" name="Data Brief">
        <title>Shoot transcriptome of the giant reed, Arundo donax.</title>
        <authorList>
            <person name="Barrero R.A."/>
            <person name="Guerrero F.D."/>
            <person name="Moolhuijzen P."/>
            <person name="Goolsby J.A."/>
            <person name="Tidwell J."/>
            <person name="Bellgard S.E."/>
            <person name="Bellgard M.I."/>
        </authorList>
    </citation>
    <scope>NUCLEOTIDE SEQUENCE</scope>
    <source>
        <tissue evidence="1">Shoot tissue taken approximately 20 cm above the soil surface</tissue>
    </source>
</reference>
<evidence type="ECO:0000313" key="1">
    <source>
        <dbReference type="EMBL" id="JAD66988.1"/>
    </source>
</evidence>
<organism evidence="1">
    <name type="scientific">Arundo donax</name>
    <name type="common">Giant reed</name>
    <name type="synonym">Donax arundinaceus</name>
    <dbReference type="NCBI Taxonomy" id="35708"/>
    <lineage>
        <taxon>Eukaryota</taxon>
        <taxon>Viridiplantae</taxon>
        <taxon>Streptophyta</taxon>
        <taxon>Embryophyta</taxon>
        <taxon>Tracheophyta</taxon>
        <taxon>Spermatophyta</taxon>
        <taxon>Magnoliopsida</taxon>
        <taxon>Liliopsida</taxon>
        <taxon>Poales</taxon>
        <taxon>Poaceae</taxon>
        <taxon>PACMAD clade</taxon>
        <taxon>Arundinoideae</taxon>
        <taxon>Arundineae</taxon>
        <taxon>Arundo</taxon>
    </lineage>
</organism>
<accession>A0A0A9BXP5</accession>
<sequence>MAEVPQPDQSSRS</sequence>